<accession>A0A0D2CIK2</accession>
<dbReference type="Proteomes" id="UP000054342">
    <property type="component" value="Unassembled WGS sequence"/>
</dbReference>
<keyword evidence="8" id="KW-1185">Reference proteome</keyword>
<evidence type="ECO:0000256" key="3">
    <source>
        <dbReference type="ARBA" id="ARBA00022630"/>
    </source>
</evidence>
<dbReference type="AlphaFoldDB" id="A0A0D2CIK2"/>
<dbReference type="SUPFAM" id="SSF51971">
    <property type="entry name" value="Nucleotide-binding domain"/>
    <property type="match status" value="1"/>
</dbReference>
<dbReference type="GO" id="GO:0005737">
    <property type="term" value="C:cytoplasm"/>
    <property type="evidence" value="ECO:0007669"/>
    <property type="project" value="TreeGrafter"/>
</dbReference>
<feature type="domain" description="FAD dependent oxidoreductase" evidence="6">
    <location>
        <begin position="9"/>
        <end position="345"/>
    </location>
</feature>
<gene>
    <name evidence="7" type="ORF">PV05_11377</name>
</gene>
<keyword evidence="3" id="KW-0285">Flavoprotein</keyword>
<comment type="similarity">
    <text evidence="2">Belongs to the DAMOX/DASOX family.</text>
</comment>
<comment type="cofactor">
    <cofactor evidence="1">
        <name>FAD</name>
        <dbReference type="ChEBI" id="CHEBI:57692"/>
    </cofactor>
</comment>
<evidence type="ECO:0000313" key="8">
    <source>
        <dbReference type="Proteomes" id="UP000054342"/>
    </source>
</evidence>
<dbReference type="Pfam" id="PF01266">
    <property type="entry name" value="DAO"/>
    <property type="match status" value="1"/>
</dbReference>
<dbReference type="PANTHER" id="PTHR11530:SF26">
    <property type="entry name" value="FAD DEPENDENT OXIDOREDUCTASE SUPERFAMILY (AFU_ORTHOLOGUE AFUA_5G13940)"/>
    <property type="match status" value="1"/>
</dbReference>
<dbReference type="Gene3D" id="3.30.9.10">
    <property type="entry name" value="D-Amino Acid Oxidase, subunit A, domain 2"/>
    <property type="match status" value="1"/>
</dbReference>
<dbReference type="GeneID" id="25333285"/>
<protein>
    <recommendedName>
        <fullName evidence="6">FAD dependent oxidoreductase domain-containing protein</fullName>
    </recommendedName>
</protein>
<name>A0A0D2CIK2_9EURO</name>
<sequence length="357" mass="39973">MSLDHPLERIIIIGSGVTGLTVANLMRTEFPRADITIIAAETPTTASPSADYASMWAGAHYRPIPRSSHQLEQEFDMALRTAEIMKEIAKVASEAGVKLMPGVEYLEDPPEAVLSLKTGDMYAGPDDEFRVLEQEELPLGVRWGCEYQSYCINVPVYSRWLLDRFLASDGRVVKHRLTSAAEAFEFAEKNGLGKVSTIVNCSGRNFDRDGKVKIIRGQTVLVRQEYGKTVTRQNHDGTWSFLIPRPLHGGTIIGGTKEIGDMEERPRPQTRKELLRQSVKYFPDFVDSVEKFDVVKDNVGRRPWREGGYRIEVESINRDKKILHGYGAGGRGYELSWSAAEKIVALVKQATFIGPKL</sequence>
<dbReference type="HOGENOM" id="CLU_034311_2_0_1"/>
<evidence type="ECO:0000259" key="6">
    <source>
        <dbReference type="Pfam" id="PF01266"/>
    </source>
</evidence>
<dbReference type="Gene3D" id="3.40.50.720">
    <property type="entry name" value="NAD(P)-binding Rossmann-like Domain"/>
    <property type="match status" value="1"/>
</dbReference>
<dbReference type="EMBL" id="KN847323">
    <property type="protein sequence ID" value="KIW49727.1"/>
    <property type="molecule type" value="Genomic_DNA"/>
</dbReference>
<keyword evidence="4" id="KW-0274">FAD</keyword>
<dbReference type="InterPro" id="IPR023209">
    <property type="entry name" value="DAO"/>
</dbReference>
<evidence type="ECO:0000256" key="1">
    <source>
        <dbReference type="ARBA" id="ARBA00001974"/>
    </source>
</evidence>
<dbReference type="STRING" id="348802.A0A0D2CIK2"/>
<dbReference type="SUPFAM" id="SSF54373">
    <property type="entry name" value="FAD-linked reductases, C-terminal domain"/>
    <property type="match status" value="1"/>
</dbReference>
<reference evidence="7 8" key="1">
    <citation type="submission" date="2015-01" db="EMBL/GenBank/DDBJ databases">
        <title>The Genome Sequence of Exophiala xenobiotica CBS118157.</title>
        <authorList>
            <consortium name="The Broad Institute Genomics Platform"/>
            <person name="Cuomo C."/>
            <person name="de Hoog S."/>
            <person name="Gorbushina A."/>
            <person name="Stielow B."/>
            <person name="Teixiera M."/>
            <person name="Abouelleil A."/>
            <person name="Chapman S.B."/>
            <person name="Priest M."/>
            <person name="Young S.K."/>
            <person name="Wortman J."/>
            <person name="Nusbaum C."/>
            <person name="Birren B."/>
        </authorList>
    </citation>
    <scope>NUCLEOTIDE SEQUENCE [LARGE SCALE GENOMIC DNA]</scope>
    <source>
        <strain evidence="7 8">CBS 118157</strain>
    </source>
</reference>
<evidence type="ECO:0000256" key="5">
    <source>
        <dbReference type="ARBA" id="ARBA00023002"/>
    </source>
</evidence>
<organism evidence="7 8">
    <name type="scientific">Exophiala xenobiotica</name>
    <dbReference type="NCBI Taxonomy" id="348802"/>
    <lineage>
        <taxon>Eukaryota</taxon>
        <taxon>Fungi</taxon>
        <taxon>Dikarya</taxon>
        <taxon>Ascomycota</taxon>
        <taxon>Pezizomycotina</taxon>
        <taxon>Eurotiomycetes</taxon>
        <taxon>Chaetothyriomycetidae</taxon>
        <taxon>Chaetothyriales</taxon>
        <taxon>Herpotrichiellaceae</taxon>
        <taxon>Exophiala</taxon>
    </lineage>
</organism>
<proteinExistence type="inferred from homology"/>
<dbReference type="RefSeq" id="XP_013310311.1">
    <property type="nucleotide sequence ID" value="XM_013454857.1"/>
</dbReference>
<keyword evidence="5" id="KW-0560">Oxidoreductase</keyword>
<evidence type="ECO:0000256" key="4">
    <source>
        <dbReference type="ARBA" id="ARBA00022827"/>
    </source>
</evidence>
<dbReference type="GO" id="GO:0019478">
    <property type="term" value="P:D-amino acid catabolic process"/>
    <property type="evidence" value="ECO:0007669"/>
    <property type="project" value="TreeGrafter"/>
</dbReference>
<dbReference type="OrthoDB" id="2015447at2759"/>
<evidence type="ECO:0000313" key="7">
    <source>
        <dbReference type="EMBL" id="KIW49727.1"/>
    </source>
</evidence>
<evidence type="ECO:0000256" key="2">
    <source>
        <dbReference type="ARBA" id="ARBA00006730"/>
    </source>
</evidence>
<dbReference type="GO" id="GO:0071949">
    <property type="term" value="F:FAD binding"/>
    <property type="evidence" value="ECO:0007669"/>
    <property type="project" value="InterPro"/>
</dbReference>
<dbReference type="InterPro" id="IPR006076">
    <property type="entry name" value="FAD-dep_OxRdtase"/>
</dbReference>
<dbReference type="GO" id="GO:0003884">
    <property type="term" value="F:D-amino-acid oxidase activity"/>
    <property type="evidence" value="ECO:0007669"/>
    <property type="project" value="InterPro"/>
</dbReference>
<dbReference type="PIRSF" id="PIRSF000189">
    <property type="entry name" value="D-aa_oxidase"/>
    <property type="match status" value="1"/>
</dbReference>
<dbReference type="PANTHER" id="PTHR11530">
    <property type="entry name" value="D-AMINO ACID OXIDASE"/>
    <property type="match status" value="1"/>
</dbReference>